<accession>A0AB34X112</accession>
<reference evidence="1 2" key="1">
    <citation type="submission" date="2016-01" db="EMBL/GenBank/DDBJ databases">
        <authorList>
            <person name="Mitreva M."/>
            <person name="Pepin K.H."/>
            <person name="Mihindukulasuriya K.A."/>
            <person name="Fulton R."/>
            <person name="Fronick C."/>
            <person name="O'Laughlin M."/>
            <person name="Miner T."/>
            <person name="Herter B."/>
            <person name="Rosa B.A."/>
            <person name="Cordes M."/>
            <person name="Tomlinson C."/>
            <person name="Wollam A."/>
            <person name="Palsikar V.B."/>
            <person name="Mardis E.R."/>
            <person name="Wilson R.K."/>
        </authorList>
    </citation>
    <scope>NUCLEOTIDE SEQUENCE [LARGE SCALE GENOMIC DNA]</scope>
    <source>
        <strain evidence="1 2">DNF00696</strain>
    </source>
</reference>
<dbReference type="RefSeq" id="WP_060920213.1">
    <property type="nucleotide sequence ID" value="NZ_KQ960682.1"/>
</dbReference>
<dbReference type="AlphaFoldDB" id="A0AB34X112"/>
<sequence>MTEPDPRMATPQDRIWRALMFAAGSIRTAQEQLGTALECVHKAMETCTPYAGEYDTYESIFTDTADMEHALAWLNEQAAQAQVELASIPKSVLDIRYELTQLEKEEEENE</sequence>
<evidence type="ECO:0000313" key="1">
    <source>
        <dbReference type="EMBL" id="KXB81302.1"/>
    </source>
</evidence>
<evidence type="ECO:0000313" key="2">
    <source>
        <dbReference type="Proteomes" id="UP000070572"/>
    </source>
</evidence>
<gene>
    <name evidence="1" type="ORF">HMPREF1862_00574</name>
</gene>
<dbReference type="EMBL" id="LSDN01000011">
    <property type="protein sequence ID" value="KXB81302.1"/>
    <property type="molecule type" value="Genomic_DNA"/>
</dbReference>
<organism evidence="1 2">
    <name type="scientific">Varibaculum cambriense</name>
    <dbReference type="NCBI Taxonomy" id="184870"/>
    <lineage>
        <taxon>Bacteria</taxon>
        <taxon>Bacillati</taxon>
        <taxon>Actinomycetota</taxon>
        <taxon>Actinomycetes</taxon>
        <taxon>Actinomycetales</taxon>
        <taxon>Actinomycetaceae</taxon>
        <taxon>Varibaculum</taxon>
    </lineage>
</organism>
<name>A0AB34X112_9ACTO</name>
<protein>
    <submittedName>
        <fullName evidence="1">Uncharacterized protein</fullName>
    </submittedName>
</protein>
<proteinExistence type="predicted"/>
<comment type="caution">
    <text evidence="1">The sequence shown here is derived from an EMBL/GenBank/DDBJ whole genome shotgun (WGS) entry which is preliminary data.</text>
</comment>
<dbReference type="Proteomes" id="UP000070572">
    <property type="component" value="Unassembled WGS sequence"/>
</dbReference>